<dbReference type="GO" id="GO:0043139">
    <property type="term" value="F:5'-3' DNA helicase activity"/>
    <property type="evidence" value="ECO:0007669"/>
    <property type="project" value="UniProtKB-EC"/>
</dbReference>
<comment type="function">
    <text evidence="10 13">The main replicative DNA helicase, it participates in initiation and elongation during chromosome replication. Travels ahead of the DNA replisome, separating dsDNA into templates for DNA synthesis. A processive ATP-dependent 5'-3' DNA helicase it has DNA-dependent ATPase activity.</text>
</comment>
<dbReference type="GO" id="GO:1990077">
    <property type="term" value="C:primosome complex"/>
    <property type="evidence" value="ECO:0007669"/>
    <property type="project" value="UniProtKB-UniRule"/>
</dbReference>
<dbReference type="GO" id="GO:0005524">
    <property type="term" value="F:ATP binding"/>
    <property type="evidence" value="ECO:0007669"/>
    <property type="project" value="UniProtKB-UniRule"/>
</dbReference>
<evidence type="ECO:0000256" key="10">
    <source>
        <dbReference type="ARBA" id="ARBA00044932"/>
    </source>
</evidence>
<evidence type="ECO:0000259" key="15">
    <source>
        <dbReference type="PROSITE" id="PS51199"/>
    </source>
</evidence>
<evidence type="ECO:0000256" key="11">
    <source>
        <dbReference type="ARBA" id="ARBA00048954"/>
    </source>
</evidence>
<evidence type="ECO:0000256" key="5">
    <source>
        <dbReference type="ARBA" id="ARBA00022801"/>
    </source>
</evidence>
<evidence type="ECO:0000313" key="18">
    <source>
        <dbReference type="Proteomes" id="UP000240621"/>
    </source>
</evidence>
<evidence type="ECO:0000313" key="19">
    <source>
        <dbReference type="Proteomes" id="UP000396862"/>
    </source>
</evidence>
<keyword evidence="3 13" id="KW-0235">DNA replication</keyword>
<evidence type="ECO:0000256" key="14">
    <source>
        <dbReference type="SAM" id="MobiDB-lite"/>
    </source>
</evidence>
<gene>
    <name evidence="17" type="ORF">CLV93_101386</name>
    <name evidence="16" type="ORF">JCM18694_02970</name>
</gene>
<dbReference type="Gene3D" id="1.10.860.10">
    <property type="entry name" value="DNAb Helicase, Chain A"/>
    <property type="match status" value="1"/>
</dbReference>
<accession>A0A2P8CKD6</accession>
<dbReference type="PANTHER" id="PTHR30153">
    <property type="entry name" value="REPLICATIVE DNA HELICASE DNAB"/>
    <property type="match status" value="1"/>
</dbReference>
<dbReference type="InterPro" id="IPR027417">
    <property type="entry name" value="P-loop_NTPase"/>
</dbReference>
<keyword evidence="8 13" id="KW-0238">DNA-binding</keyword>
<dbReference type="EMBL" id="BLAU01000001">
    <property type="protein sequence ID" value="GET20051.1"/>
    <property type="molecule type" value="Genomic_DNA"/>
</dbReference>
<dbReference type="InterPro" id="IPR016136">
    <property type="entry name" value="DNA_helicase_N/primase_C"/>
</dbReference>
<sequence length="520" mass="58097">MAGENYNNRNKNRGKLTLDQLNAQYGKIPPQALEVEEAVLGALMLERDAYIAVADILKPESFYKEEHQKIFKAIQDLSANEKPVDLLMVTQELKNREELEEVGGPLYITQLTSKVASAAHIEFHARIIAQKYIQRELIRISTEIQTKSYDDTMELEDLIDYAEGSLFKVTEGSITKESQPIKPILREAIEQIEENSKKEEGLSGVPSGFTRLDRMTSGWQKTDLMIIAARPAMGKTAFVLSMARNMAVDHHVPVAVFSLEMSSIQLVNRLIAAETELGSEKLKTGRLENWEWEQLNRKIKNLEEASLFIDDTPALSIFEFRAKARRLKMQHNIGIIIVDYLQLMTAGSEGRGSREQEVSTISRNLKAIAKEVDVPIIALSQLNRSVESRDGKRPQLSDLRESGAIEQDADMVMFIHRPEYYGITEDESGNSLIGMAEIIIAKHRNGAVGDVHLAFKSHLARFSDPDEESLGTMPEDLGNGQVGARFSSKMNEDDNDPFEKSLGTQGFPAAGGGLDDETPF</sequence>
<organism evidence="17 18">
    <name type="scientific">Prolixibacter denitrificans</name>
    <dbReference type="NCBI Taxonomy" id="1541063"/>
    <lineage>
        <taxon>Bacteria</taxon>
        <taxon>Pseudomonadati</taxon>
        <taxon>Bacteroidota</taxon>
        <taxon>Bacteroidia</taxon>
        <taxon>Marinilabiliales</taxon>
        <taxon>Prolixibacteraceae</taxon>
        <taxon>Prolixibacter</taxon>
    </lineage>
</organism>
<dbReference type="PROSITE" id="PS51199">
    <property type="entry name" value="SF4_HELICASE"/>
    <property type="match status" value="1"/>
</dbReference>
<dbReference type="GO" id="GO:0003677">
    <property type="term" value="F:DNA binding"/>
    <property type="evidence" value="ECO:0007669"/>
    <property type="project" value="UniProtKB-UniRule"/>
</dbReference>
<dbReference type="Proteomes" id="UP000396862">
    <property type="component" value="Unassembled WGS sequence"/>
</dbReference>
<evidence type="ECO:0000256" key="9">
    <source>
        <dbReference type="ARBA" id="ARBA00023235"/>
    </source>
</evidence>
<reference evidence="16 19" key="2">
    <citation type="submission" date="2019-10" db="EMBL/GenBank/DDBJ databases">
        <title>Prolixibacter strains distinguished by the presence of nitrate reductase genes were adept at nitrate-dependent anaerobic corrosion of metallic iron and carbon steel.</title>
        <authorList>
            <person name="Iino T."/>
            <person name="Shono N."/>
            <person name="Ito K."/>
            <person name="Nakamura R."/>
            <person name="Sueoka K."/>
            <person name="Harayama S."/>
            <person name="Ohkuma M."/>
        </authorList>
    </citation>
    <scope>NUCLEOTIDE SEQUENCE [LARGE SCALE GENOMIC DNA]</scope>
    <source>
        <strain evidence="16 19">MIC1-1</strain>
    </source>
</reference>
<dbReference type="GO" id="GO:0005829">
    <property type="term" value="C:cytosol"/>
    <property type="evidence" value="ECO:0007669"/>
    <property type="project" value="TreeGrafter"/>
</dbReference>
<evidence type="ECO:0000256" key="6">
    <source>
        <dbReference type="ARBA" id="ARBA00022806"/>
    </source>
</evidence>
<protein>
    <recommendedName>
        <fullName evidence="12 13">Replicative DNA helicase</fullName>
        <ecNumber evidence="12 13">5.6.2.3</ecNumber>
    </recommendedName>
</protein>
<keyword evidence="5 13" id="KW-0378">Hydrolase</keyword>
<evidence type="ECO:0000313" key="16">
    <source>
        <dbReference type="EMBL" id="GET20051.1"/>
    </source>
</evidence>
<dbReference type="EC" id="5.6.2.3" evidence="12 13"/>
<evidence type="ECO:0000256" key="3">
    <source>
        <dbReference type="ARBA" id="ARBA00022705"/>
    </source>
</evidence>
<evidence type="ECO:0000313" key="17">
    <source>
        <dbReference type="EMBL" id="PSK85430.1"/>
    </source>
</evidence>
<dbReference type="PANTHER" id="PTHR30153:SF2">
    <property type="entry name" value="REPLICATIVE DNA HELICASE"/>
    <property type="match status" value="1"/>
</dbReference>
<dbReference type="Pfam" id="PF00772">
    <property type="entry name" value="DnaB"/>
    <property type="match status" value="1"/>
</dbReference>
<keyword evidence="7 13" id="KW-0067">ATP-binding</keyword>
<feature type="domain" description="SF4 helicase" evidence="15">
    <location>
        <begin position="198"/>
        <end position="469"/>
    </location>
</feature>
<dbReference type="OrthoDB" id="9773982at2"/>
<dbReference type="RefSeq" id="WP_106540477.1">
    <property type="nucleotide sequence ID" value="NZ_BLAU01000001.1"/>
</dbReference>
<keyword evidence="2 13" id="KW-0639">Primosome</keyword>
<dbReference type="GO" id="GO:0016787">
    <property type="term" value="F:hydrolase activity"/>
    <property type="evidence" value="ECO:0007669"/>
    <property type="project" value="UniProtKB-KW"/>
</dbReference>
<dbReference type="InterPro" id="IPR007692">
    <property type="entry name" value="DNA_helicase_DnaB"/>
</dbReference>
<dbReference type="Pfam" id="PF03796">
    <property type="entry name" value="DnaB_C"/>
    <property type="match status" value="1"/>
</dbReference>
<dbReference type="InterPro" id="IPR036185">
    <property type="entry name" value="DNA_heli_DnaB-like_N_sf"/>
</dbReference>
<feature type="region of interest" description="Disordered" evidence="14">
    <location>
        <begin position="465"/>
        <end position="520"/>
    </location>
</feature>
<evidence type="ECO:0000256" key="4">
    <source>
        <dbReference type="ARBA" id="ARBA00022741"/>
    </source>
</evidence>
<keyword evidence="9" id="KW-0413">Isomerase</keyword>
<dbReference type="InterPro" id="IPR007693">
    <property type="entry name" value="DNA_helicase_DnaB-like_N"/>
</dbReference>
<dbReference type="Gene3D" id="3.40.50.300">
    <property type="entry name" value="P-loop containing nucleotide triphosphate hydrolases"/>
    <property type="match status" value="1"/>
</dbReference>
<comment type="catalytic activity">
    <reaction evidence="11 13">
        <text>ATP + H2O = ADP + phosphate + H(+)</text>
        <dbReference type="Rhea" id="RHEA:13065"/>
        <dbReference type="ChEBI" id="CHEBI:15377"/>
        <dbReference type="ChEBI" id="CHEBI:15378"/>
        <dbReference type="ChEBI" id="CHEBI:30616"/>
        <dbReference type="ChEBI" id="CHEBI:43474"/>
        <dbReference type="ChEBI" id="CHEBI:456216"/>
        <dbReference type="EC" id="5.6.2.3"/>
    </reaction>
</comment>
<evidence type="ECO:0000256" key="8">
    <source>
        <dbReference type="ARBA" id="ARBA00023125"/>
    </source>
</evidence>
<evidence type="ECO:0000256" key="13">
    <source>
        <dbReference type="RuleBase" id="RU362085"/>
    </source>
</evidence>
<evidence type="ECO:0000256" key="2">
    <source>
        <dbReference type="ARBA" id="ARBA00022515"/>
    </source>
</evidence>
<evidence type="ECO:0000256" key="7">
    <source>
        <dbReference type="ARBA" id="ARBA00022840"/>
    </source>
</evidence>
<dbReference type="FunFam" id="1.10.860.10:FF:000001">
    <property type="entry name" value="Replicative DNA helicase"/>
    <property type="match status" value="1"/>
</dbReference>
<name>A0A2P8CKD6_9BACT</name>
<dbReference type="FunFam" id="3.40.50.300:FF:000076">
    <property type="entry name" value="Replicative DNA helicase"/>
    <property type="match status" value="1"/>
</dbReference>
<dbReference type="InterPro" id="IPR007694">
    <property type="entry name" value="DNA_helicase_DnaB-like_C"/>
</dbReference>
<comment type="caution">
    <text evidence="17">The sequence shown here is derived from an EMBL/GenBank/DDBJ whole genome shotgun (WGS) entry which is preliminary data.</text>
</comment>
<dbReference type="GO" id="GO:0006269">
    <property type="term" value="P:DNA replication, synthesis of primer"/>
    <property type="evidence" value="ECO:0007669"/>
    <property type="project" value="UniProtKB-UniRule"/>
</dbReference>
<comment type="similarity">
    <text evidence="1 13">Belongs to the helicase family. DnaB subfamily.</text>
</comment>
<dbReference type="SUPFAM" id="SSF48024">
    <property type="entry name" value="N-terminal domain of DnaB helicase"/>
    <property type="match status" value="1"/>
</dbReference>
<dbReference type="NCBIfam" id="TIGR00665">
    <property type="entry name" value="DnaB"/>
    <property type="match status" value="1"/>
</dbReference>
<keyword evidence="4 13" id="KW-0547">Nucleotide-binding</keyword>
<dbReference type="EMBL" id="PYGC01000001">
    <property type="protein sequence ID" value="PSK85430.1"/>
    <property type="molecule type" value="Genomic_DNA"/>
</dbReference>
<keyword evidence="19" id="KW-1185">Reference proteome</keyword>
<keyword evidence="6 13" id="KW-0347">Helicase</keyword>
<dbReference type="CDD" id="cd00984">
    <property type="entry name" value="DnaB_C"/>
    <property type="match status" value="1"/>
</dbReference>
<proteinExistence type="inferred from homology"/>
<dbReference type="Proteomes" id="UP000240621">
    <property type="component" value="Unassembled WGS sequence"/>
</dbReference>
<dbReference type="AlphaFoldDB" id="A0A2P8CKD6"/>
<reference evidence="17 18" key="1">
    <citation type="submission" date="2018-03" db="EMBL/GenBank/DDBJ databases">
        <title>Genomic Encyclopedia of Archaeal and Bacterial Type Strains, Phase II (KMG-II): from individual species to whole genera.</title>
        <authorList>
            <person name="Goeker M."/>
        </authorList>
    </citation>
    <scope>NUCLEOTIDE SEQUENCE [LARGE SCALE GENOMIC DNA]</scope>
    <source>
        <strain evidence="17 18">DSM 27267</strain>
    </source>
</reference>
<evidence type="ECO:0000256" key="12">
    <source>
        <dbReference type="NCBIfam" id="TIGR00665"/>
    </source>
</evidence>
<dbReference type="SUPFAM" id="SSF52540">
    <property type="entry name" value="P-loop containing nucleoside triphosphate hydrolases"/>
    <property type="match status" value="1"/>
</dbReference>
<dbReference type="NCBIfam" id="NF004384">
    <property type="entry name" value="PRK05748.1"/>
    <property type="match status" value="1"/>
</dbReference>
<evidence type="ECO:0000256" key="1">
    <source>
        <dbReference type="ARBA" id="ARBA00008428"/>
    </source>
</evidence>
<dbReference type="GO" id="GO:0042802">
    <property type="term" value="F:identical protein binding"/>
    <property type="evidence" value="ECO:0007669"/>
    <property type="project" value="UniProtKB-ARBA"/>
</dbReference>